<dbReference type="AlphaFoldDB" id="A0A1L6RAR1"/>
<gene>
    <name evidence="1" type="ORF">FOL01_0766</name>
</gene>
<dbReference type="EMBL" id="CP014332">
    <property type="protein sequence ID" value="APS41625.1"/>
    <property type="molecule type" value="Genomic_DNA"/>
</dbReference>
<keyword evidence="2" id="KW-1185">Reference proteome</keyword>
<protein>
    <submittedName>
        <fullName evidence="1">Uncharacterized protein</fullName>
    </submittedName>
</protein>
<dbReference type="RefSeq" id="WP_075269463.1">
    <property type="nucleotide sequence ID" value="NZ_CP014332.1"/>
</dbReference>
<organism evidence="1 2">
    <name type="scientific">Weissella jogaejeotgali</name>
    <dbReference type="NCBI Taxonomy" id="1631871"/>
    <lineage>
        <taxon>Bacteria</taxon>
        <taxon>Bacillati</taxon>
        <taxon>Bacillota</taxon>
        <taxon>Bacilli</taxon>
        <taxon>Lactobacillales</taxon>
        <taxon>Lactobacillaceae</taxon>
        <taxon>Weissella</taxon>
    </lineage>
</organism>
<dbReference type="STRING" id="1631871.FOL01_0766"/>
<dbReference type="OrthoDB" id="2147116at2"/>
<dbReference type="Proteomes" id="UP000185473">
    <property type="component" value="Chromosome"/>
</dbReference>
<name>A0A1L6RAR1_9LACO</name>
<sequence>MQLGELKVSVNGMSLSRPIATRLFVPNFESIRIVGKDGHYLILEIDKNQVTTVSDLQQYQDDNLEIVVRDRDQVLHKIYGYRIIQDVIVLG</sequence>
<accession>A0A1L6RAR1</accession>
<evidence type="ECO:0000313" key="2">
    <source>
        <dbReference type="Proteomes" id="UP000185473"/>
    </source>
</evidence>
<dbReference type="KEGG" id="wjo:FOL01_0766"/>
<evidence type="ECO:0000313" key="1">
    <source>
        <dbReference type="EMBL" id="APS41625.1"/>
    </source>
</evidence>
<proteinExistence type="predicted"/>
<reference evidence="1 2" key="1">
    <citation type="submission" date="2016-02" db="EMBL/GenBank/DDBJ databases">
        <title>Complete Genome Sequence of Weissella jogaejeotgali FOL01.</title>
        <authorList>
            <person name="Lee J.-H."/>
            <person name="Ku H.-J."/>
        </authorList>
    </citation>
    <scope>NUCLEOTIDE SEQUENCE [LARGE SCALE GENOMIC DNA]</scope>
    <source>
        <strain evidence="1 2">FOL01</strain>
    </source>
</reference>